<dbReference type="PANTHER" id="PTHR30244">
    <property type="entry name" value="TRANSAMINASE"/>
    <property type="match status" value="1"/>
</dbReference>
<evidence type="ECO:0000313" key="5">
    <source>
        <dbReference type="EMBL" id="MBB6480605.1"/>
    </source>
</evidence>
<proteinExistence type="inferred from homology"/>
<dbReference type="EMBL" id="JACHGJ010000003">
    <property type="protein sequence ID" value="MBB6480605.1"/>
    <property type="molecule type" value="Genomic_DNA"/>
</dbReference>
<keyword evidence="6" id="KW-1185">Reference proteome</keyword>
<keyword evidence="3 4" id="KW-0663">Pyridoxal phosphate</keyword>
<feature type="active site" description="Proton acceptor" evidence="2">
    <location>
        <position position="189"/>
    </location>
</feature>
<evidence type="ECO:0000256" key="1">
    <source>
        <dbReference type="ARBA" id="ARBA00037999"/>
    </source>
</evidence>
<accession>A0A841R9M1</accession>
<dbReference type="AlphaFoldDB" id="A0A841R9M1"/>
<gene>
    <name evidence="5" type="ORF">HNR50_002268</name>
</gene>
<dbReference type="PIRSF" id="PIRSF000390">
    <property type="entry name" value="PLP_StrS"/>
    <property type="match status" value="1"/>
</dbReference>
<comment type="caution">
    <text evidence="5">The sequence shown here is derived from an EMBL/GenBank/DDBJ whole genome shotgun (WGS) entry which is preliminary data.</text>
</comment>
<name>A0A841R9M1_9SPIO</name>
<dbReference type="InterPro" id="IPR015421">
    <property type="entry name" value="PyrdxlP-dep_Trfase_major"/>
</dbReference>
<reference evidence="5 6" key="1">
    <citation type="submission" date="2020-08" db="EMBL/GenBank/DDBJ databases">
        <title>Genomic Encyclopedia of Type Strains, Phase IV (KMG-IV): sequencing the most valuable type-strain genomes for metagenomic binning, comparative biology and taxonomic classification.</title>
        <authorList>
            <person name="Goeker M."/>
        </authorList>
    </citation>
    <scope>NUCLEOTIDE SEQUENCE [LARGE SCALE GENOMIC DNA]</scope>
    <source>
        <strain evidence="5 6">DSM 2461</strain>
    </source>
</reference>
<sequence>MNRSTDFIPFAKPSTGPEEEEAAVRVIRSGWLTSGIEVKAFEKEFASYVGARHALAVNSATAGLHLALEALGIGPGDLVATTPYTFTATAEVIRYLGADPLFIDIEEESWNIDPLQFEKAVEEHRGKIKAVIPVHMGGHHCRMDEICRIAGKYGIRILEDAAHSFPVKTDKGYSGTIGDAGVYSFYANKTITTGEGGMVVTDSDELAKRISVMRLHGIDRDVWNRYTAKGGSWRYAVVEAGFKYNMTDIAAAIGREQLKKAESFYKSRKEIAEKYNRELEGLDFVTLPPHAEYHSWHLYILRIDPAKLDIDRDRFIECLGEEGIGTSVHYIPLHIMPYYSERYKLKPQDYPEALKKYGMSISLPVFPGMTADQTARVSDAVKRIGERHRRKTL</sequence>
<dbReference type="InterPro" id="IPR000653">
    <property type="entry name" value="DegT/StrS_aminotransferase"/>
</dbReference>
<feature type="modified residue" description="N6-(pyridoxal phosphate)lysine" evidence="3">
    <location>
        <position position="189"/>
    </location>
</feature>
<dbReference type="Pfam" id="PF01041">
    <property type="entry name" value="DegT_DnrJ_EryC1"/>
    <property type="match status" value="1"/>
</dbReference>
<organism evidence="5 6">
    <name type="scientific">Spirochaeta isovalerica</name>
    <dbReference type="NCBI Taxonomy" id="150"/>
    <lineage>
        <taxon>Bacteria</taxon>
        <taxon>Pseudomonadati</taxon>
        <taxon>Spirochaetota</taxon>
        <taxon>Spirochaetia</taxon>
        <taxon>Spirochaetales</taxon>
        <taxon>Spirochaetaceae</taxon>
        <taxon>Spirochaeta</taxon>
    </lineage>
</organism>
<dbReference type="Proteomes" id="UP000587760">
    <property type="component" value="Unassembled WGS sequence"/>
</dbReference>
<evidence type="ECO:0000313" key="6">
    <source>
        <dbReference type="Proteomes" id="UP000587760"/>
    </source>
</evidence>
<evidence type="ECO:0000256" key="4">
    <source>
        <dbReference type="RuleBase" id="RU004508"/>
    </source>
</evidence>
<dbReference type="InterPro" id="IPR015424">
    <property type="entry name" value="PyrdxlP-dep_Trfase"/>
</dbReference>
<dbReference type="Gene3D" id="3.40.640.10">
    <property type="entry name" value="Type I PLP-dependent aspartate aminotransferase-like (Major domain)"/>
    <property type="match status" value="1"/>
</dbReference>
<dbReference type="GO" id="GO:0030170">
    <property type="term" value="F:pyridoxal phosphate binding"/>
    <property type="evidence" value="ECO:0007669"/>
    <property type="project" value="TreeGrafter"/>
</dbReference>
<evidence type="ECO:0000256" key="3">
    <source>
        <dbReference type="PIRSR" id="PIRSR000390-2"/>
    </source>
</evidence>
<dbReference type="InterPro" id="IPR015422">
    <property type="entry name" value="PyrdxlP-dep_Trfase_small"/>
</dbReference>
<dbReference type="RefSeq" id="WP_184746863.1">
    <property type="nucleotide sequence ID" value="NZ_JACHGJ010000003.1"/>
</dbReference>
<dbReference type="GO" id="GO:0000271">
    <property type="term" value="P:polysaccharide biosynthetic process"/>
    <property type="evidence" value="ECO:0007669"/>
    <property type="project" value="TreeGrafter"/>
</dbReference>
<dbReference type="PANTHER" id="PTHR30244:SF34">
    <property type="entry name" value="DTDP-4-AMINO-4,6-DIDEOXYGALACTOSE TRANSAMINASE"/>
    <property type="match status" value="1"/>
</dbReference>
<comment type="similarity">
    <text evidence="1 4">Belongs to the DegT/DnrJ/EryC1 family.</text>
</comment>
<dbReference type="Gene3D" id="3.90.1150.10">
    <property type="entry name" value="Aspartate Aminotransferase, domain 1"/>
    <property type="match status" value="1"/>
</dbReference>
<dbReference type="GO" id="GO:0008483">
    <property type="term" value="F:transaminase activity"/>
    <property type="evidence" value="ECO:0007669"/>
    <property type="project" value="TreeGrafter"/>
</dbReference>
<protein>
    <submittedName>
        <fullName evidence="5">dTDP-4-amino-4,6-dideoxygalactose transaminase</fullName>
    </submittedName>
</protein>
<dbReference type="CDD" id="cd00616">
    <property type="entry name" value="AHBA_syn"/>
    <property type="match status" value="1"/>
</dbReference>
<evidence type="ECO:0000256" key="2">
    <source>
        <dbReference type="PIRSR" id="PIRSR000390-1"/>
    </source>
</evidence>
<dbReference type="SUPFAM" id="SSF53383">
    <property type="entry name" value="PLP-dependent transferases"/>
    <property type="match status" value="1"/>
</dbReference>